<evidence type="ECO:0000256" key="2">
    <source>
        <dbReference type="ARBA" id="ARBA00022475"/>
    </source>
</evidence>
<dbReference type="NCBIfam" id="TIGR00077">
    <property type="entry name" value="lspA"/>
    <property type="match status" value="1"/>
</dbReference>
<proteinExistence type="inferred from homology"/>
<dbReference type="HAMAP" id="MF_00161">
    <property type="entry name" value="LspA"/>
    <property type="match status" value="1"/>
</dbReference>
<name>A0A2T3W4F0_9DEIO</name>
<organism evidence="11 12">
    <name type="scientific">Deinococcus arcticus</name>
    <dbReference type="NCBI Taxonomy" id="2136176"/>
    <lineage>
        <taxon>Bacteria</taxon>
        <taxon>Thermotogati</taxon>
        <taxon>Deinococcota</taxon>
        <taxon>Deinococci</taxon>
        <taxon>Deinococcales</taxon>
        <taxon>Deinococcaceae</taxon>
        <taxon>Deinococcus</taxon>
    </lineage>
</organism>
<keyword evidence="7 9" id="KW-1133">Transmembrane helix</keyword>
<comment type="similarity">
    <text evidence="1 9 10">Belongs to the peptidase A8 family.</text>
</comment>
<dbReference type="OrthoDB" id="9810259at2"/>
<dbReference type="PRINTS" id="PR00781">
    <property type="entry name" value="LIPOSIGPTASE"/>
</dbReference>
<sequence length="180" mass="19299">MAVRLVGRRSYWPAYLIGAVVCILLDQALKLWTVQTFAEGEFRNFIPGVLSLGLVYNTGAAWSLFSGAALPLAALRLVVGAGLLVYLVRRPVPPLMGVALTLVASGALSNALDGWRLGKVVDTLSSHTFSFVTRLMGQGNFPIFNLADVWVVSGVLLIVLLSFRTKRSPSASASERGDHA</sequence>
<gene>
    <name evidence="9 11" type="primary">lspA</name>
    <name evidence="11" type="ORF">C8263_16185</name>
</gene>
<dbReference type="Proteomes" id="UP000240317">
    <property type="component" value="Unassembled WGS sequence"/>
</dbReference>
<feature type="transmembrane region" description="Helical" evidence="9">
    <location>
        <begin position="12"/>
        <end position="32"/>
    </location>
</feature>
<accession>A0A2T3W4F0</accession>
<comment type="function">
    <text evidence="9">This protein specifically catalyzes the removal of signal peptides from prolipoproteins.</text>
</comment>
<dbReference type="UniPathway" id="UPA00665"/>
<dbReference type="Pfam" id="PF01252">
    <property type="entry name" value="Peptidase_A8"/>
    <property type="match status" value="1"/>
</dbReference>
<protein>
    <recommendedName>
        <fullName evidence="9">Lipoprotein signal peptidase</fullName>
        <ecNumber evidence="9">3.4.23.36</ecNumber>
    </recommendedName>
    <alternativeName>
        <fullName evidence="9">Prolipoprotein signal peptidase</fullName>
    </alternativeName>
    <alternativeName>
        <fullName evidence="9">Signal peptidase II</fullName>
        <shortName evidence="9">SPase II</shortName>
    </alternativeName>
</protein>
<dbReference type="GO" id="GO:0005886">
    <property type="term" value="C:plasma membrane"/>
    <property type="evidence" value="ECO:0007669"/>
    <property type="project" value="UniProtKB-SubCell"/>
</dbReference>
<evidence type="ECO:0000256" key="5">
    <source>
        <dbReference type="ARBA" id="ARBA00022750"/>
    </source>
</evidence>
<feature type="transmembrane region" description="Helical" evidence="9">
    <location>
        <begin position="95"/>
        <end position="112"/>
    </location>
</feature>
<evidence type="ECO:0000256" key="10">
    <source>
        <dbReference type="RuleBase" id="RU004181"/>
    </source>
</evidence>
<feature type="active site" evidence="9">
    <location>
        <position position="122"/>
    </location>
</feature>
<keyword evidence="12" id="KW-1185">Reference proteome</keyword>
<feature type="active site" evidence="9">
    <location>
        <position position="148"/>
    </location>
</feature>
<evidence type="ECO:0000256" key="9">
    <source>
        <dbReference type="HAMAP-Rule" id="MF_00161"/>
    </source>
</evidence>
<comment type="catalytic activity">
    <reaction evidence="9">
        <text>Release of signal peptides from bacterial membrane prolipoproteins. Hydrolyzes -Xaa-Yaa-Zaa-|-(S,diacylglyceryl)Cys-, in which Xaa is hydrophobic (preferably Leu), and Yaa (Ala or Ser) and Zaa (Gly or Ala) have small, neutral side chains.</text>
        <dbReference type="EC" id="3.4.23.36"/>
    </reaction>
</comment>
<evidence type="ECO:0000256" key="8">
    <source>
        <dbReference type="ARBA" id="ARBA00023136"/>
    </source>
</evidence>
<keyword evidence="4 9" id="KW-0812">Transmembrane</keyword>
<dbReference type="GO" id="GO:0006508">
    <property type="term" value="P:proteolysis"/>
    <property type="evidence" value="ECO:0007669"/>
    <property type="project" value="UniProtKB-KW"/>
</dbReference>
<keyword evidence="6 9" id="KW-0378">Hydrolase</keyword>
<keyword evidence="3 9" id="KW-0645">Protease</keyword>
<dbReference type="EMBL" id="PYSV01000020">
    <property type="protein sequence ID" value="PTA66768.1"/>
    <property type="molecule type" value="Genomic_DNA"/>
</dbReference>
<evidence type="ECO:0000313" key="11">
    <source>
        <dbReference type="EMBL" id="PTA66768.1"/>
    </source>
</evidence>
<comment type="pathway">
    <text evidence="9">Protein modification; lipoprotein biosynthesis (signal peptide cleavage).</text>
</comment>
<dbReference type="PANTHER" id="PTHR33695">
    <property type="entry name" value="LIPOPROTEIN SIGNAL PEPTIDASE"/>
    <property type="match status" value="1"/>
</dbReference>
<feature type="transmembrane region" description="Helical" evidence="9">
    <location>
        <begin position="143"/>
        <end position="163"/>
    </location>
</feature>
<dbReference type="PANTHER" id="PTHR33695:SF1">
    <property type="entry name" value="LIPOPROTEIN SIGNAL PEPTIDASE"/>
    <property type="match status" value="1"/>
</dbReference>
<keyword evidence="2 9" id="KW-1003">Cell membrane</keyword>
<reference evidence="11 12" key="1">
    <citation type="submission" date="2018-03" db="EMBL/GenBank/DDBJ databases">
        <title>Draft genome of Deinococcus sp. OD32.</title>
        <authorList>
            <person name="Wang X.-P."/>
            <person name="Du Z.-J."/>
        </authorList>
    </citation>
    <scope>NUCLEOTIDE SEQUENCE [LARGE SCALE GENOMIC DNA]</scope>
    <source>
        <strain evidence="11 12">OD32</strain>
    </source>
</reference>
<feature type="transmembrane region" description="Helical" evidence="9">
    <location>
        <begin position="68"/>
        <end position="88"/>
    </location>
</feature>
<dbReference type="RefSeq" id="WP_107139183.1">
    <property type="nucleotide sequence ID" value="NZ_PYSV01000020.1"/>
</dbReference>
<evidence type="ECO:0000256" key="7">
    <source>
        <dbReference type="ARBA" id="ARBA00022989"/>
    </source>
</evidence>
<dbReference type="AlphaFoldDB" id="A0A2T3W4F0"/>
<keyword evidence="5 9" id="KW-0064">Aspartyl protease</keyword>
<evidence type="ECO:0000313" key="12">
    <source>
        <dbReference type="Proteomes" id="UP000240317"/>
    </source>
</evidence>
<evidence type="ECO:0000256" key="1">
    <source>
        <dbReference type="ARBA" id="ARBA00006139"/>
    </source>
</evidence>
<dbReference type="GO" id="GO:0004190">
    <property type="term" value="F:aspartic-type endopeptidase activity"/>
    <property type="evidence" value="ECO:0007669"/>
    <property type="project" value="UniProtKB-UniRule"/>
</dbReference>
<comment type="caution">
    <text evidence="11">The sequence shown here is derived from an EMBL/GenBank/DDBJ whole genome shotgun (WGS) entry which is preliminary data.</text>
</comment>
<evidence type="ECO:0000256" key="6">
    <source>
        <dbReference type="ARBA" id="ARBA00022801"/>
    </source>
</evidence>
<keyword evidence="8 9" id="KW-0472">Membrane</keyword>
<comment type="subcellular location">
    <subcellularLocation>
        <location evidence="9">Cell membrane</location>
        <topology evidence="9">Multi-pass membrane protein</topology>
    </subcellularLocation>
</comment>
<evidence type="ECO:0000256" key="4">
    <source>
        <dbReference type="ARBA" id="ARBA00022692"/>
    </source>
</evidence>
<evidence type="ECO:0000256" key="3">
    <source>
        <dbReference type="ARBA" id="ARBA00022670"/>
    </source>
</evidence>
<dbReference type="EC" id="3.4.23.36" evidence="9"/>
<dbReference type="InterPro" id="IPR001872">
    <property type="entry name" value="Peptidase_A8"/>
</dbReference>